<keyword evidence="2" id="KW-1185">Reference proteome</keyword>
<name>A0A3S2M7N8_ORYJA</name>
<reference evidence="1 2" key="1">
    <citation type="submission" date="2018-11" db="EMBL/GenBank/DDBJ databases">
        <authorList>
            <person name="Lopez-Roques C."/>
            <person name="Donnadieu C."/>
            <person name="Bouchez O."/>
            <person name="Klopp C."/>
            <person name="Cabau C."/>
            <person name="Zahm M."/>
        </authorList>
    </citation>
    <scope>NUCLEOTIDE SEQUENCE [LARGE SCALE GENOMIC DNA]</scope>
    <source>
        <strain evidence="1">RS831</strain>
        <tissue evidence="1">Whole body</tissue>
    </source>
</reference>
<sequence length="75" mass="8213">MTNLWIEGVERKEPKVPRMSLAAPGGWLSKPRVRKKGSDDENFPCAAALFVRAGKSDLQTVNGCFLLQRVSAGKP</sequence>
<accession>A0A3S2M7N8</accession>
<reference evidence="1 2" key="2">
    <citation type="submission" date="2019-01" db="EMBL/GenBank/DDBJ databases">
        <title>A chromosome length genome reference of the Java medaka (oryzias javanicus).</title>
        <authorList>
            <person name="Herpin A."/>
            <person name="Takehana Y."/>
            <person name="Naruse K."/>
            <person name="Ansai S."/>
            <person name="Kawaguchi M."/>
        </authorList>
    </citation>
    <scope>NUCLEOTIDE SEQUENCE [LARGE SCALE GENOMIC DNA]</scope>
    <source>
        <strain evidence="1">RS831</strain>
        <tissue evidence="1">Whole body</tissue>
    </source>
</reference>
<organism evidence="1 2">
    <name type="scientific">Oryzias javanicus</name>
    <name type="common">Javanese ricefish</name>
    <name type="synonym">Aplocheilus javanicus</name>
    <dbReference type="NCBI Taxonomy" id="123683"/>
    <lineage>
        <taxon>Eukaryota</taxon>
        <taxon>Metazoa</taxon>
        <taxon>Chordata</taxon>
        <taxon>Craniata</taxon>
        <taxon>Vertebrata</taxon>
        <taxon>Euteleostomi</taxon>
        <taxon>Actinopterygii</taxon>
        <taxon>Neopterygii</taxon>
        <taxon>Teleostei</taxon>
        <taxon>Neoteleostei</taxon>
        <taxon>Acanthomorphata</taxon>
        <taxon>Ovalentaria</taxon>
        <taxon>Atherinomorphae</taxon>
        <taxon>Beloniformes</taxon>
        <taxon>Adrianichthyidae</taxon>
        <taxon>Oryziinae</taxon>
        <taxon>Oryzias</taxon>
    </lineage>
</organism>
<gene>
    <name evidence="1" type="ORF">OJAV_G00174870</name>
</gene>
<protein>
    <submittedName>
        <fullName evidence="1">Uncharacterized protein</fullName>
    </submittedName>
</protein>
<proteinExistence type="predicted"/>
<evidence type="ECO:0000313" key="1">
    <source>
        <dbReference type="EMBL" id="RVE61680.1"/>
    </source>
</evidence>
<dbReference type="Proteomes" id="UP000283210">
    <property type="component" value="Chromosome 17"/>
</dbReference>
<dbReference type="AlphaFoldDB" id="A0A3S2M7N8"/>
<dbReference type="EMBL" id="CM012453">
    <property type="protein sequence ID" value="RVE61680.1"/>
    <property type="molecule type" value="Genomic_DNA"/>
</dbReference>
<evidence type="ECO:0000313" key="2">
    <source>
        <dbReference type="Proteomes" id="UP000283210"/>
    </source>
</evidence>